<feature type="region of interest" description="Disordered" evidence="1">
    <location>
        <begin position="43"/>
        <end position="117"/>
    </location>
</feature>
<dbReference type="EnsemblMetazoa" id="G33701.1">
    <property type="protein sequence ID" value="G33701.1:cds"/>
    <property type="gene ID" value="G33701"/>
</dbReference>
<evidence type="ECO:0000313" key="2">
    <source>
        <dbReference type="EnsemblMetazoa" id="G33701.1:cds"/>
    </source>
</evidence>
<protein>
    <submittedName>
        <fullName evidence="2">Uncharacterized protein</fullName>
    </submittedName>
</protein>
<dbReference type="Proteomes" id="UP000005408">
    <property type="component" value="Unassembled WGS sequence"/>
</dbReference>
<keyword evidence="3" id="KW-1185">Reference proteome</keyword>
<feature type="compositionally biased region" description="Acidic residues" evidence="1">
    <location>
        <begin position="90"/>
        <end position="113"/>
    </location>
</feature>
<name>A0A8W8MJN3_MAGGI</name>
<reference evidence="2" key="1">
    <citation type="submission" date="2022-08" db="UniProtKB">
        <authorList>
            <consortium name="EnsemblMetazoa"/>
        </authorList>
    </citation>
    <scope>IDENTIFICATION</scope>
    <source>
        <strain evidence="2">05x7-T-G4-1.051#20</strain>
    </source>
</reference>
<organism evidence="2 3">
    <name type="scientific">Magallana gigas</name>
    <name type="common">Pacific oyster</name>
    <name type="synonym">Crassostrea gigas</name>
    <dbReference type="NCBI Taxonomy" id="29159"/>
    <lineage>
        <taxon>Eukaryota</taxon>
        <taxon>Metazoa</taxon>
        <taxon>Spiralia</taxon>
        <taxon>Lophotrochozoa</taxon>
        <taxon>Mollusca</taxon>
        <taxon>Bivalvia</taxon>
        <taxon>Autobranchia</taxon>
        <taxon>Pteriomorphia</taxon>
        <taxon>Ostreida</taxon>
        <taxon>Ostreoidea</taxon>
        <taxon>Ostreidae</taxon>
        <taxon>Magallana</taxon>
    </lineage>
</organism>
<feature type="compositionally biased region" description="Basic and acidic residues" evidence="1">
    <location>
        <begin position="68"/>
        <end position="89"/>
    </location>
</feature>
<accession>A0A8W8MJN3</accession>
<evidence type="ECO:0000313" key="3">
    <source>
        <dbReference type="Proteomes" id="UP000005408"/>
    </source>
</evidence>
<proteinExistence type="predicted"/>
<sequence>MSSKTLSELMTIKTDSPAIDKFDPTEAVNLGWCVIKLLLNPSGRKRRPNFCRSKQLQSGTQKKKKNPKRENDTTVAEKDTTTKTGKDTSAEMDDPEDTQDIESEYEEDSETDSDIERTMMLSKVKRKIIGC</sequence>
<evidence type="ECO:0000256" key="1">
    <source>
        <dbReference type="SAM" id="MobiDB-lite"/>
    </source>
</evidence>
<dbReference type="AlphaFoldDB" id="A0A8W8MJN3"/>